<keyword evidence="1" id="KW-0805">Transcription regulation</keyword>
<dbReference type="AlphaFoldDB" id="A0A319D6E6"/>
<dbReference type="OrthoDB" id="2991872at2759"/>
<accession>A0A319D6E6</accession>
<dbReference type="InterPro" id="IPR021858">
    <property type="entry name" value="Fun_TF"/>
</dbReference>
<dbReference type="VEuPathDB" id="FungiDB:BO71DRAFT_12380"/>
<dbReference type="GO" id="GO:0003677">
    <property type="term" value="F:DNA binding"/>
    <property type="evidence" value="ECO:0007669"/>
    <property type="project" value="UniProtKB-KW"/>
</dbReference>
<dbReference type="GO" id="GO:0008270">
    <property type="term" value="F:zinc ion binding"/>
    <property type="evidence" value="ECO:0007669"/>
    <property type="project" value="InterPro"/>
</dbReference>
<dbReference type="Pfam" id="PF11951">
    <property type="entry name" value="Fungal_trans_2"/>
    <property type="match status" value="1"/>
</dbReference>
<evidence type="ECO:0000256" key="2">
    <source>
        <dbReference type="ARBA" id="ARBA00023125"/>
    </source>
</evidence>
<gene>
    <name evidence="6" type="ORF">BO71DRAFT_12380</name>
</gene>
<keyword evidence="2" id="KW-0238">DNA-binding</keyword>
<keyword evidence="3" id="KW-0804">Transcription</keyword>
<keyword evidence="7" id="KW-1185">Reference proteome</keyword>
<dbReference type="Proteomes" id="UP000247810">
    <property type="component" value="Unassembled WGS sequence"/>
</dbReference>
<dbReference type="GO" id="GO:0009893">
    <property type="term" value="P:positive regulation of metabolic process"/>
    <property type="evidence" value="ECO:0007669"/>
    <property type="project" value="UniProtKB-ARBA"/>
</dbReference>
<proteinExistence type="predicted"/>
<dbReference type="CDD" id="cd00067">
    <property type="entry name" value="GAL4"/>
    <property type="match status" value="1"/>
</dbReference>
<reference evidence="6 7" key="1">
    <citation type="submission" date="2018-02" db="EMBL/GenBank/DDBJ databases">
        <title>The genomes of Aspergillus section Nigri reveals drivers in fungal speciation.</title>
        <authorList>
            <consortium name="DOE Joint Genome Institute"/>
            <person name="Vesth T.C."/>
            <person name="Nybo J."/>
            <person name="Theobald S."/>
            <person name="Brandl J."/>
            <person name="Frisvad J.C."/>
            <person name="Nielsen K.F."/>
            <person name="Lyhne E.K."/>
            <person name="Kogle M.E."/>
            <person name="Kuo A."/>
            <person name="Riley R."/>
            <person name="Clum A."/>
            <person name="Nolan M."/>
            <person name="Lipzen A."/>
            <person name="Salamov A."/>
            <person name="Henrissat B."/>
            <person name="Wiebenga A."/>
            <person name="De vries R.P."/>
            <person name="Grigoriev I.V."/>
            <person name="Mortensen U.H."/>
            <person name="Andersen M.R."/>
            <person name="Baker S.E."/>
        </authorList>
    </citation>
    <scope>NUCLEOTIDE SEQUENCE [LARGE SCALE GENOMIC DNA]</scope>
    <source>
        <strain evidence="6 7">CBS 707.79</strain>
    </source>
</reference>
<dbReference type="EMBL" id="KZ825905">
    <property type="protein sequence ID" value="PYH92854.1"/>
    <property type="molecule type" value="Genomic_DNA"/>
</dbReference>
<evidence type="ECO:0000256" key="4">
    <source>
        <dbReference type="ARBA" id="ARBA00023242"/>
    </source>
</evidence>
<dbReference type="STRING" id="1448320.A0A319D6E6"/>
<dbReference type="InterPro" id="IPR053175">
    <property type="entry name" value="DHMBA_Reg_Transcription_Factor"/>
</dbReference>
<keyword evidence="4" id="KW-0539">Nucleus</keyword>
<evidence type="ECO:0000313" key="6">
    <source>
        <dbReference type="EMBL" id="PYH92854.1"/>
    </source>
</evidence>
<dbReference type="GO" id="GO:0000981">
    <property type="term" value="F:DNA-binding transcription factor activity, RNA polymerase II-specific"/>
    <property type="evidence" value="ECO:0007669"/>
    <property type="project" value="InterPro"/>
</dbReference>
<dbReference type="SMART" id="SM00066">
    <property type="entry name" value="GAL4"/>
    <property type="match status" value="1"/>
</dbReference>
<sequence>MGKPSRGCGTCRARRVKCDEARPTCNRCRKARRTCSGYRDPHAVWFRDESDSVVQRLKKSAAADPGLPAAKSQESAVVRWKPVAAVSPHRRARPIPGPIFNFALDRVFQATCFFLNTFKWFNAFSLVERSTRHAPGSTQPLGEQAMMAGIASVGLANLASRNQAPSLRLSARREYATAIQLTNAALRDPATVKEDTTLTAIVCLSLFEIIVCDREDSLESWVKHSQGVAALLELRGGEQLQRESGAWMFQVLRNEVLMGCLHKGIRFPPVLVEIPDQMAPRPETYPFSTDGDRSMKIVAKFCDLQADVRAGTISDTKKVLSIALTIDSELEDFACNMSPEFVYAVGTRPPHLPPRAQDDHNFSFYHGTCHMYQSLWACNVWNNYRYTRILVNSLILSHLPAETPPGRQGPEYDDFRDQCLRTRDRMRQLATDICCSVPFKFGVAGHEEKIGVDPVMTQAGTGFTLLLPLYVATLVDGVSGPIHEWVMNCFHIIGRVMGIHTAVALIQVLQDHPGVVGWVDRMECGEEAQGLRKSNG</sequence>
<dbReference type="SUPFAM" id="SSF57701">
    <property type="entry name" value="Zn2/Cys6 DNA-binding domain"/>
    <property type="match status" value="1"/>
</dbReference>
<dbReference type="InterPro" id="IPR036864">
    <property type="entry name" value="Zn2-C6_fun-type_DNA-bd_sf"/>
</dbReference>
<dbReference type="PROSITE" id="PS00463">
    <property type="entry name" value="ZN2_CY6_FUNGAL_1"/>
    <property type="match status" value="1"/>
</dbReference>
<organism evidence="6 7">
    <name type="scientific">Aspergillus ellipticus CBS 707.79</name>
    <dbReference type="NCBI Taxonomy" id="1448320"/>
    <lineage>
        <taxon>Eukaryota</taxon>
        <taxon>Fungi</taxon>
        <taxon>Dikarya</taxon>
        <taxon>Ascomycota</taxon>
        <taxon>Pezizomycotina</taxon>
        <taxon>Eurotiomycetes</taxon>
        <taxon>Eurotiomycetidae</taxon>
        <taxon>Eurotiales</taxon>
        <taxon>Aspergillaceae</taxon>
        <taxon>Aspergillus</taxon>
        <taxon>Aspergillus subgen. Circumdati</taxon>
    </lineage>
</organism>
<protein>
    <recommendedName>
        <fullName evidence="5">Zn(2)-C6 fungal-type domain-containing protein</fullName>
    </recommendedName>
</protein>
<feature type="domain" description="Zn(2)-C6 fungal-type" evidence="5">
    <location>
        <begin position="7"/>
        <end position="36"/>
    </location>
</feature>
<dbReference type="Pfam" id="PF00172">
    <property type="entry name" value="Zn_clus"/>
    <property type="match status" value="1"/>
</dbReference>
<dbReference type="PANTHER" id="PTHR38791">
    <property type="entry name" value="ZN(II)2CYS6 TRANSCRIPTION FACTOR (EUROFUNG)-RELATED-RELATED"/>
    <property type="match status" value="1"/>
</dbReference>
<dbReference type="Gene3D" id="4.10.240.10">
    <property type="entry name" value="Zn(2)-C6 fungal-type DNA-binding domain"/>
    <property type="match status" value="1"/>
</dbReference>
<evidence type="ECO:0000313" key="7">
    <source>
        <dbReference type="Proteomes" id="UP000247810"/>
    </source>
</evidence>
<evidence type="ECO:0000259" key="5">
    <source>
        <dbReference type="PROSITE" id="PS50048"/>
    </source>
</evidence>
<evidence type="ECO:0000256" key="1">
    <source>
        <dbReference type="ARBA" id="ARBA00023015"/>
    </source>
</evidence>
<dbReference type="InterPro" id="IPR001138">
    <property type="entry name" value="Zn2Cys6_DnaBD"/>
</dbReference>
<dbReference type="PANTHER" id="PTHR38791:SF5">
    <property type="entry name" value="TRANSCRIPTION FACTOR DBAG-RELATED"/>
    <property type="match status" value="1"/>
</dbReference>
<dbReference type="PROSITE" id="PS50048">
    <property type="entry name" value="ZN2_CY6_FUNGAL_2"/>
    <property type="match status" value="1"/>
</dbReference>
<evidence type="ECO:0000256" key="3">
    <source>
        <dbReference type="ARBA" id="ARBA00023163"/>
    </source>
</evidence>
<name>A0A319D6E6_9EURO</name>